<dbReference type="GeneID" id="17273276"/>
<protein>
    <submittedName>
        <fullName evidence="2">Uncharacterized protein</fullName>
    </submittedName>
</protein>
<dbReference type="PaxDb" id="2903-EOD27730"/>
<feature type="region of interest" description="Disordered" evidence="1">
    <location>
        <begin position="74"/>
        <end position="102"/>
    </location>
</feature>
<accession>A0A0D3JW45</accession>
<dbReference type="AlphaFoldDB" id="A0A0D3JW45"/>
<reference evidence="2" key="2">
    <citation type="submission" date="2024-10" db="UniProtKB">
        <authorList>
            <consortium name="EnsemblProtists"/>
        </authorList>
    </citation>
    <scope>IDENTIFICATION</scope>
</reference>
<reference evidence="3" key="1">
    <citation type="journal article" date="2013" name="Nature">
        <title>Pan genome of the phytoplankton Emiliania underpins its global distribution.</title>
        <authorList>
            <person name="Read B.A."/>
            <person name="Kegel J."/>
            <person name="Klute M.J."/>
            <person name="Kuo A."/>
            <person name="Lefebvre S.C."/>
            <person name="Maumus F."/>
            <person name="Mayer C."/>
            <person name="Miller J."/>
            <person name="Monier A."/>
            <person name="Salamov A."/>
            <person name="Young J."/>
            <person name="Aguilar M."/>
            <person name="Claverie J.M."/>
            <person name="Frickenhaus S."/>
            <person name="Gonzalez K."/>
            <person name="Herman E.K."/>
            <person name="Lin Y.C."/>
            <person name="Napier J."/>
            <person name="Ogata H."/>
            <person name="Sarno A.F."/>
            <person name="Shmutz J."/>
            <person name="Schroeder D."/>
            <person name="de Vargas C."/>
            <person name="Verret F."/>
            <person name="von Dassow P."/>
            <person name="Valentin K."/>
            <person name="Van de Peer Y."/>
            <person name="Wheeler G."/>
            <person name="Dacks J.B."/>
            <person name="Delwiche C.F."/>
            <person name="Dyhrman S.T."/>
            <person name="Glockner G."/>
            <person name="John U."/>
            <person name="Richards T."/>
            <person name="Worden A.Z."/>
            <person name="Zhang X."/>
            <person name="Grigoriev I.V."/>
            <person name="Allen A.E."/>
            <person name="Bidle K."/>
            <person name="Borodovsky M."/>
            <person name="Bowler C."/>
            <person name="Brownlee C."/>
            <person name="Cock J.M."/>
            <person name="Elias M."/>
            <person name="Gladyshev V.N."/>
            <person name="Groth M."/>
            <person name="Guda C."/>
            <person name="Hadaegh A."/>
            <person name="Iglesias-Rodriguez M.D."/>
            <person name="Jenkins J."/>
            <person name="Jones B.M."/>
            <person name="Lawson T."/>
            <person name="Leese F."/>
            <person name="Lindquist E."/>
            <person name="Lobanov A."/>
            <person name="Lomsadze A."/>
            <person name="Malik S.B."/>
            <person name="Marsh M.E."/>
            <person name="Mackinder L."/>
            <person name="Mock T."/>
            <person name="Mueller-Roeber B."/>
            <person name="Pagarete A."/>
            <person name="Parker M."/>
            <person name="Probert I."/>
            <person name="Quesneville H."/>
            <person name="Raines C."/>
            <person name="Rensing S.A."/>
            <person name="Riano-Pachon D.M."/>
            <person name="Richier S."/>
            <person name="Rokitta S."/>
            <person name="Shiraiwa Y."/>
            <person name="Soanes D.M."/>
            <person name="van der Giezen M."/>
            <person name="Wahlund T.M."/>
            <person name="Williams B."/>
            <person name="Wilson W."/>
            <person name="Wolfe G."/>
            <person name="Wurch L.L."/>
        </authorList>
    </citation>
    <scope>NUCLEOTIDE SEQUENCE</scope>
</reference>
<sequence>MVGKASTPAFLERPPQVLPNVSWVHPATAGVQAALMEGDAATAQSLLKELLTCAKDEKERAQLLMVMIDAERKRRVRSPSRHQRCSSGIESDRKEQPQGAVEEGRETLIARLVDGNVSAIDEVCRLGGLGKMSRKRVEFSSQEPDLIARI</sequence>
<dbReference type="RefSeq" id="XP_005780159.1">
    <property type="nucleotide sequence ID" value="XM_005780102.1"/>
</dbReference>
<dbReference type="Proteomes" id="UP000013827">
    <property type="component" value="Unassembled WGS sequence"/>
</dbReference>
<feature type="compositionally biased region" description="Basic and acidic residues" evidence="1">
    <location>
        <begin position="90"/>
        <end position="102"/>
    </location>
</feature>
<evidence type="ECO:0000313" key="3">
    <source>
        <dbReference type="Proteomes" id="UP000013827"/>
    </source>
</evidence>
<evidence type="ECO:0000313" key="2">
    <source>
        <dbReference type="EnsemblProtists" id="EOD27730"/>
    </source>
</evidence>
<feature type="compositionally biased region" description="Basic residues" evidence="1">
    <location>
        <begin position="74"/>
        <end position="84"/>
    </location>
</feature>
<dbReference type="KEGG" id="ehx:EMIHUDRAFT_421271"/>
<proteinExistence type="predicted"/>
<organism evidence="2 3">
    <name type="scientific">Emiliania huxleyi (strain CCMP1516)</name>
    <dbReference type="NCBI Taxonomy" id="280463"/>
    <lineage>
        <taxon>Eukaryota</taxon>
        <taxon>Haptista</taxon>
        <taxon>Haptophyta</taxon>
        <taxon>Prymnesiophyceae</taxon>
        <taxon>Isochrysidales</taxon>
        <taxon>Noelaerhabdaceae</taxon>
        <taxon>Emiliania</taxon>
    </lineage>
</organism>
<name>A0A0D3JW45_EMIH1</name>
<dbReference type="EnsemblProtists" id="EOD27730">
    <property type="protein sequence ID" value="EOD27730"/>
    <property type="gene ID" value="EMIHUDRAFT_421271"/>
</dbReference>
<evidence type="ECO:0000256" key="1">
    <source>
        <dbReference type="SAM" id="MobiDB-lite"/>
    </source>
</evidence>
<dbReference type="HOGENOM" id="CLU_1771570_0_0_1"/>
<keyword evidence="3" id="KW-1185">Reference proteome</keyword>